<name>A0A8H3IQ15_9LECA</name>
<comment type="caution">
    <text evidence="2">The sequence shown here is derived from an EMBL/GenBank/DDBJ whole genome shotgun (WGS) entry which is preliminary data.</text>
</comment>
<evidence type="ECO:0000313" key="2">
    <source>
        <dbReference type="EMBL" id="CAF9929155.1"/>
    </source>
</evidence>
<proteinExistence type="predicted"/>
<protein>
    <recommendedName>
        <fullName evidence="1">2EXR domain-containing protein</fullName>
    </recommendedName>
</protein>
<dbReference type="Proteomes" id="UP000664534">
    <property type="component" value="Unassembled WGS sequence"/>
</dbReference>
<dbReference type="PANTHER" id="PTHR42085:SF2">
    <property type="entry name" value="F-BOX DOMAIN-CONTAINING PROTEIN"/>
    <property type="match status" value="1"/>
</dbReference>
<reference evidence="2" key="1">
    <citation type="submission" date="2021-03" db="EMBL/GenBank/DDBJ databases">
        <authorList>
            <person name="Tagirdzhanova G."/>
        </authorList>
    </citation>
    <scope>NUCLEOTIDE SEQUENCE</scope>
</reference>
<gene>
    <name evidence="2" type="ORF">IMSHALPRED_007828</name>
</gene>
<dbReference type="InterPro" id="IPR045518">
    <property type="entry name" value="2EXR"/>
</dbReference>
<evidence type="ECO:0000313" key="3">
    <source>
        <dbReference type="Proteomes" id="UP000664534"/>
    </source>
</evidence>
<dbReference type="Pfam" id="PF20150">
    <property type="entry name" value="2EXR"/>
    <property type="match status" value="1"/>
</dbReference>
<dbReference type="InterPro" id="IPR038883">
    <property type="entry name" value="AN11006-like"/>
</dbReference>
<keyword evidence="3" id="KW-1185">Reference proteome</keyword>
<evidence type="ECO:0000259" key="1">
    <source>
        <dbReference type="Pfam" id="PF20150"/>
    </source>
</evidence>
<dbReference type="AlphaFoldDB" id="A0A8H3IQ15"/>
<feature type="domain" description="2EXR" evidence="1">
    <location>
        <begin position="21"/>
        <end position="105"/>
    </location>
</feature>
<sequence length="291" mass="33762">MNTPAPLVPSLAIKPDPSVFPFFKLPRELRDMIFELSLASSNSSILRDKDELRNSQERSTSQFDPDLFNNAIMRVCKAVFAEAHPVFYARNIFHYALKIKTVFNNEHKPNITSLSQRFLQQAPSQHMRHISFGVQSDYPRRLFRIEIEQMLPRYLDVVATSCPQLYKLDLHLISTPFLFISTARARRSWQAAGDIAKMEWEGATLEALRRIITQTGLSHLTVTALPRDDSENVFTELCLPLAPIRHWTISNHYAWEGFTLRLSPYHRAILMESVTKGEHAIQRWTWLRKQQ</sequence>
<dbReference type="EMBL" id="CAJPDT010000052">
    <property type="protein sequence ID" value="CAF9929155.1"/>
    <property type="molecule type" value="Genomic_DNA"/>
</dbReference>
<organism evidence="2 3">
    <name type="scientific">Imshaugia aleurites</name>
    <dbReference type="NCBI Taxonomy" id="172621"/>
    <lineage>
        <taxon>Eukaryota</taxon>
        <taxon>Fungi</taxon>
        <taxon>Dikarya</taxon>
        <taxon>Ascomycota</taxon>
        <taxon>Pezizomycotina</taxon>
        <taxon>Lecanoromycetes</taxon>
        <taxon>OSLEUM clade</taxon>
        <taxon>Lecanoromycetidae</taxon>
        <taxon>Lecanorales</taxon>
        <taxon>Lecanorineae</taxon>
        <taxon>Parmeliaceae</taxon>
        <taxon>Imshaugia</taxon>
    </lineage>
</organism>
<dbReference type="PANTHER" id="PTHR42085">
    <property type="entry name" value="F-BOX DOMAIN-CONTAINING PROTEIN"/>
    <property type="match status" value="1"/>
</dbReference>
<accession>A0A8H3IQ15</accession>
<dbReference type="OrthoDB" id="2951834at2759"/>